<keyword evidence="3" id="KW-1185">Reference proteome</keyword>
<feature type="region of interest" description="Disordered" evidence="1">
    <location>
        <begin position="1"/>
        <end position="71"/>
    </location>
</feature>
<evidence type="ECO:0000256" key="1">
    <source>
        <dbReference type="SAM" id="MobiDB-lite"/>
    </source>
</evidence>
<dbReference type="AlphaFoldDB" id="A0AAD7PWA6"/>
<reference evidence="2" key="1">
    <citation type="journal article" date="2023" name="Science">
        <title>Elucidation of the pathway for biosynthesis of saponin adjuvants from the soapbark tree.</title>
        <authorList>
            <person name="Reed J."/>
            <person name="Orme A."/>
            <person name="El-Demerdash A."/>
            <person name="Owen C."/>
            <person name="Martin L.B.B."/>
            <person name="Misra R.C."/>
            <person name="Kikuchi S."/>
            <person name="Rejzek M."/>
            <person name="Martin A.C."/>
            <person name="Harkess A."/>
            <person name="Leebens-Mack J."/>
            <person name="Louveau T."/>
            <person name="Stephenson M.J."/>
            <person name="Osbourn A."/>
        </authorList>
    </citation>
    <scope>NUCLEOTIDE SEQUENCE</scope>
    <source>
        <strain evidence="2">S10</strain>
    </source>
</reference>
<protein>
    <submittedName>
        <fullName evidence="2">Uncharacterized protein</fullName>
    </submittedName>
</protein>
<organism evidence="2 3">
    <name type="scientific">Quillaja saponaria</name>
    <name type="common">Soap bark tree</name>
    <dbReference type="NCBI Taxonomy" id="32244"/>
    <lineage>
        <taxon>Eukaryota</taxon>
        <taxon>Viridiplantae</taxon>
        <taxon>Streptophyta</taxon>
        <taxon>Embryophyta</taxon>
        <taxon>Tracheophyta</taxon>
        <taxon>Spermatophyta</taxon>
        <taxon>Magnoliopsida</taxon>
        <taxon>eudicotyledons</taxon>
        <taxon>Gunneridae</taxon>
        <taxon>Pentapetalae</taxon>
        <taxon>rosids</taxon>
        <taxon>fabids</taxon>
        <taxon>Fabales</taxon>
        <taxon>Quillajaceae</taxon>
        <taxon>Quillaja</taxon>
    </lineage>
</organism>
<dbReference type="Proteomes" id="UP001163823">
    <property type="component" value="Chromosome 4"/>
</dbReference>
<feature type="compositionally biased region" description="Polar residues" evidence="1">
    <location>
        <begin position="1"/>
        <end position="17"/>
    </location>
</feature>
<sequence length="210" mass="23509">MSSEDGTASAPPFNTSGDHPADGTIIPVSEEPRYCPGKGKVLPPSLAYHPPTSSNSENTELGSFEDEDEATALARFSPEQDDDEESDDDPATFWPQTNVTAVGAIENVISDQRLELVRRRYFEPVGAKIYKVGPYGNRPHHSCPNTFCFYEDYLKAGVRYPFHPFIVKISVHMDEHGSIRSGGMFRTKKIQIGSSRSPIRFKFQWHDNIK</sequence>
<comment type="caution">
    <text evidence="2">The sequence shown here is derived from an EMBL/GenBank/DDBJ whole genome shotgun (WGS) entry which is preliminary data.</text>
</comment>
<dbReference type="KEGG" id="qsa:O6P43_008773"/>
<name>A0AAD7PWA6_QUISA</name>
<accession>A0AAD7PWA6</accession>
<dbReference type="EMBL" id="JARAOO010000004">
    <property type="protein sequence ID" value="KAJ7970616.1"/>
    <property type="molecule type" value="Genomic_DNA"/>
</dbReference>
<evidence type="ECO:0000313" key="3">
    <source>
        <dbReference type="Proteomes" id="UP001163823"/>
    </source>
</evidence>
<proteinExistence type="predicted"/>
<feature type="compositionally biased region" description="Polar residues" evidence="1">
    <location>
        <begin position="51"/>
        <end position="61"/>
    </location>
</feature>
<evidence type="ECO:0000313" key="2">
    <source>
        <dbReference type="EMBL" id="KAJ7970616.1"/>
    </source>
</evidence>
<gene>
    <name evidence="2" type="ORF">O6P43_008773</name>
</gene>